<evidence type="ECO:0000313" key="4">
    <source>
        <dbReference type="EMBL" id="UZP74513.1"/>
    </source>
</evidence>
<dbReference type="Gene3D" id="1.10.357.10">
    <property type="entry name" value="Tetracycline Repressor, domain 2"/>
    <property type="match status" value="1"/>
</dbReference>
<evidence type="ECO:0000256" key="1">
    <source>
        <dbReference type="ARBA" id="ARBA00023125"/>
    </source>
</evidence>
<feature type="DNA-binding region" description="H-T-H motif" evidence="2">
    <location>
        <begin position="40"/>
        <end position="59"/>
    </location>
</feature>
<dbReference type="PROSITE" id="PS50977">
    <property type="entry name" value="HTH_TETR_2"/>
    <property type="match status" value="1"/>
</dbReference>
<evidence type="ECO:0000256" key="2">
    <source>
        <dbReference type="PROSITE-ProRule" id="PRU00335"/>
    </source>
</evidence>
<protein>
    <submittedName>
        <fullName evidence="4">TetR family transcriptional regulator</fullName>
    </submittedName>
</protein>
<gene>
    <name evidence="4" type="ORF">E0F26_07070</name>
</gene>
<keyword evidence="5" id="KW-1185">Reference proteome</keyword>
<dbReference type="Pfam" id="PF00440">
    <property type="entry name" value="TetR_N"/>
    <property type="match status" value="1"/>
</dbReference>
<proteinExistence type="predicted"/>
<reference evidence="4 5" key="1">
    <citation type="submission" date="2019-02" db="EMBL/GenBank/DDBJ databases">
        <title>Halieaceae_genomes.</title>
        <authorList>
            <person name="Li S.-H."/>
        </authorList>
    </citation>
    <scope>NUCLEOTIDE SEQUENCE [LARGE SCALE GENOMIC DNA]</scope>
    <source>
        <strain evidence="4 5">JH123</strain>
    </source>
</reference>
<dbReference type="EMBL" id="CP036501">
    <property type="protein sequence ID" value="UZP74513.1"/>
    <property type="molecule type" value="Genomic_DNA"/>
</dbReference>
<dbReference type="InterPro" id="IPR001647">
    <property type="entry name" value="HTH_TetR"/>
</dbReference>
<feature type="domain" description="HTH tetR-type" evidence="3">
    <location>
        <begin position="18"/>
        <end position="77"/>
    </location>
</feature>
<accession>A0ABY6Q6H4</accession>
<organism evidence="4 5">
    <name type="scientific">Candidatus Paraluminiphilus aquimaris</name>
    <dbReference type="NCBI Taxonomy" id="2518994"/>
    <lineage>
        <taxon>Bacteria</taxon>
        <taxon>Pseudomonadati</taxon>
        <taxon>Pseudomonadota</taxon>
        <taxon>Gammaproteobacteria</taxon>
        <taxon>Cellvibrionales</taxon>
        <taxon>Halieaceae</taxon>
        <taxon>Candidatus Paraluminiphilus</taxon>
    </lineage>
</organism>
<dbReference type="RefSeq" id="WP_279240964.1">
    <property type="nucleotide sequence ID" value="NZ_CP036501.1"/>
</dbReference>
<sequence length="196" mass="22296">MAGSNQGISIDGRRQRGERTRLAIIDAALSLQEEGILVPTAQQISDRAGVLIRSFFRHFDDMETLFKAADDQLRDSYEALFIGGDRQGSLKERVNRAVERRSAAFEQLKNVVLGTKAQLWRYETLRTNYARNQRGLRKDLEVWLPELQDLTEVDCESIHASASFEMWHRLRSEQGLSLEASRTVVISLLMALLTSD</sequence>
<name>A0ABY6Q6H4_9GAMM</name>
<keyword evidence="1 2" id="KW-0238">DNA-binding</keyword>
<dbReference type="InterPro" id="IPR009057">
    <property type="entry name" value="Homeodomain-like_sf"/>
</dbReference>
<dbReference type="Proteomes" id="UP001317963">
    <property type="component" value="Chromosome"/>
</dbReference>
<evidence type="ECO:0000313" key="5">
    <source>
        <dbReference type="Proteomes" id="UP001317963"/>
    </source>
</evidence>
<dbReference type="SUPFAM" id="SSF46689">
    <property type="entry name" value="Homeodomain-like"/>
    <property type="match status" value="1"/>
</dbReference>
<evidence type="ECO:0000259" key="3">
    <source>
        <dbReference type="PROSITE" id="PS50977"/>
    </source>
</evidence>